<comment type="subcellular location">
    <subcellularLocation>
        <location evidence="1 7">Cell membrane</location>
        <topology evidence="1 7">Multi-pass membrane protein</topology>
    </subcellularLocation>
</comment>
<evidence type="ECO:0000256" key="5">
    <source>
        <dbReference type="ARBA" id="ARBA00022989"/>
    </source>
</evidence>
<evidence type="ECO:0000256" key="4">
    <source>
        <dbReference type="ARBA" id="ARBA00022692"/>
    </source>
</evidence>
<dbReference type="EMBL" id="FMKA01000017">
    <property type="protein sequence ID" value="SCP98189.1"/>
    <property type="molecule type" value="Genomic_DNA"/>
</dbReference>
<dbReference type="OrthoDB" id="157184at2"/>
<feature type="transmembrane region" description="Helical" evidence="7">
    <location>
        <begin position="190"/>
        <end position="214"/>
    </location>
</feature>
<evidence type="ECO:0000259" key="8">
    <source>
        <dbReference type="PROSITE" id="PS50928"/>
    </source>
</evidence>
<dbReference type="CDD" id="cd06261">
    <property type="entry name" value="TM_PBP2"/>
    <property type="match status" value="1"/>
</dbReference>
<dbReference type="GO" id="GO:0005886">
    <property type="term" value="C:plasma membrane"/>
    <property type="evidence" value="ECO:0007669"/>
    <property type="project" value="UniProtKB-SubCell"/>
</dbReference>
<dbReference type="STRING" id="1619234.SAMN05421730_101758"/>
<comment type="similarity">
    <text evidence="7">Belongs to the binding-protein-dependent transport system permease family.</text>
</comment>
<dbReference type="AlphaFoldDB" id="A0A1D3TVL8"/>
<feature type="transmembrane region" description="Helical" evidence="7">
    <location>
        <begin position="266"/>
        <end position="286"/>
    </location>
</feature>
<keyword evidence="10" id="KW-1185">Reference proteome</keyword>
<evidence type="ECO:0000256" key="3">
    <source>
        <dbReference type="ARBA" id="ARBA00022475"/>
    </source>
</evidence>
<dbReference type="PANTHER" id="PTHR43744">
    <property type="entry name" value="ABC TRANSPORTER PERMEASE PROTEIN MG189-RELATED-RELATED"/>
    <property type="match status" value="1"/>
</dbReference>
<dbReference type="SUPFAM" id="SSF161098">
    <property type="entry name" value="MetI-like"/>
    <property type="match status" value="1"/>
</dbReference>
<dbReference type="Pfam" id="PF00528">
    <property type="entry name" value="BPD_transp_1"/>
    <property type="match status" value="1"/>
</dbReference>
<dbReference type="GO" id="GO:0055085">
    <property type="term" value="P:transmembrane transport"/>
    <property type="evidence" value="ECO:0007669"/>
    <property type="project" value="InterPro"/>
</dbReference>
<dbReference type="InterPro" id="IPR000515">
    <property type="entry name" value="MetI-like"/>
</dbReference>
<feature type="transmembrane region" description="Helical" evidence="7">
    <location>
        <begin position="21"/>
        <end position="44"/>
    </location>
</feature>
<dbReference type="PROSITE" id="PS50928">
    <property type="entry name" value="ABC_TM1"/>
    <property type="match status" value="1"/>
</dbReference>
<proteinExistence type="inferred from homology"/>
<organism evidence="9 10">
    <name type="scientific">Anaerobium acetethylicum</name>
    <dbReference type="NCBI Taxonomy" id="1619234"/>
    <lineage>
        <taxon>Bacteria</taxon>
        <taxon>Bacillati</taxon>
        <taxon>Bacillota</taxon>
        <taxon>Clostridia</taxon>
        <taxon>Lachnospirales</taxon>
        <taxon>Lachnospiraceae</taxon>
        <taxon>Anaerobium</taxon>
    </lineage>
</organism>
<dbReference type="Gene3D" id="1.10.3720.10">
    <property type="entry name" value="MetI-like"/>
    <property type="match status" value="1"/>
</dbReference>
<sequence>MKTQIQTADMPPRNIGDKVANALIYIILILVSLTCILPILHVLAKSLSADRFVMEKSVYILPKGLTFAAFERVIGDPSMVRSLVYTIIVTVLFTLIGMILITCAAYPLTKKRLKGRGVISFIFLFTMYFSAGVIPEYMLINNLNIINTPWAIILPLTFSAYNMIIMKSFIQTNIPDSLEESAFLDGASHFTILTKIVLPLSKPIIATLCLFFAVGRWNAYQDSLYYITNAKFYVLQHKLFLLVGNASDAASIAASEGSAVMGSPEVLKAACIMFATIPIVCIYPFVQKYFVKGTMVGAVKG</sequence>
<evidence type="ECO:0000256" key="1">
    <source>
        <dbReference type="ARBA" id="ARBA00004651"/>
    </source>
</evidence>
<evidence type="ECO:0000256" key="6">
    <source>
        <dbReference type="ARBA" id="ARBA00023136"/>
    </source>
</evidence>
<keyword evidence="2 7" id="KW-0813">Transport</keyword>
<dbReference type="InterPro" id="IPR035906">
    <property type="entry name" value="MetI-like_sf"/>
</dbReference>
<accession>A0A1D3TVL8</accession>
<keyword evidence="5 7" id="KW-1133">Transmembrane helix</keyword>
<evidence type="ECO:0000313" key="9">
    <source>
        <dbReference type="EMBL" id="SCP98189.1"/>
    </source>
</evidence>
<protein>
    <submittedName>
        <fullName evidence="9">Putative aldouronate transport system permease protein</fullName>
    </submittedName>
</protein>
<evidence type="ECO:0000256" key="2">
    <source>
        <dbReference type="ARBA" id="ARBA00022448"/>
    </source>
</evidence>
<feature type="transmembrane region" description="Helical" evidence="7">
    <location>
        <begin position="83"/>
        <end position="106"/>
    </location>
</feature>
<keyword evidence="3" id="KW-1003">Cell membrane</keyword>
<dbReference type="RefSeq" id="WP_091235074.1">
    <property type="nucleotide sequence ID" value="NZ_FMKA01000017.1"/>
</dbReference>
<dbReference type="Proteomes" id="UP000199315">
    <property type="component" value="Unassembled WGS sequence"/>
</dbReference>
<gene>
    <name evidence="9" type="ORF">SAMN05421730_101758</name>
</gene>
<keyword evidence="6 7" id="KW-0472">Membrane</keyword>
<reference evidence="9 10" key="1">
    <citation type="submission" date="2016-09" db="EMBL/GenBank/DDBJ databases">
        <authorList>
            <person name="Capua I."/>
            <person name="De Benedictis P."/>
            <person name="Joannis T."/>
            <person name="Lombin L.H."/>
            <person name="Cattoli G."/>
        </authorList>
    </citation>
    <scope>NUCLEOTIDE SEQUENCE [LARGE SCALE GENOMIC DNA]</scope>
    <source>
        <strain evidence="9 10">GluBS11</strain>
    </source>
</reference>
<feature type="transmembrane region" description="Helical" evidence="7">
    <location>
        <begin position="118"/>
        <end position="138"/>
    </location>
</feature>
<dbReference type="PANTHER" id="PTHR43744:SF9">
    <property type="entry name" value="POLYGALACTURONAN_RHAMNOGALACTURONAN TRANSPORT SYSTEM PERMEASE PROTEIN YTCP"/>
    <property type="match status" value="1"/>
</dbReference>
<name>A0A1D3TVL8_9FIRM</name>
<feature type="domain" description="ABC transmembrane type-1" evidence="8">
    <location>
        <begin position="83"/>
        <end position="285"/>
    </location>
</feature>
<evidence type="ECO:0000256" key="7">
    <source>
        <dbReference type="RuleBase" id="RU363032"/>
    </source>
</evidence>
<keyword evidence="4 7" id="KW-0812">Transmembrane</keyword>
<evidence type="ECO:0000313" key="10">
    <source>
        <dbReference type="Proteomes" id="UP000199315"/>
    </source>
</evidence>
<feature type="transmembrane region" description="Helical" evidence="7">
    <location>
        <begin position="150"/>
        <end position="170"/>
    </location>
</feature>